<dbReference type="GO" id="GO:0016887">
    <property type="term" value="F:ATP hydrolysis activity"/>
    <property type="evidence" value="ECO:0007669"/>
    <property type="project" value="InterPro"/>
</dbReference>
<evidence type="ECO:0000313" key="14">
    <source>
        <dbReference type="EMBL" id="PWV03562.1"/>
    </source>
</evidence>
<feature type="domain" description="ABC transporter" evidence="12">
    <location>
        <begin position="1365"/>
        <end position="1600"/>
    </location>
</feature>
<dbReference type="InterPro" id="IPR027417">
    <property type="entry name" value="P-loop_NTPase"/>
</dbReference>
<sequence>MGREFDAETRASLLAVNGKEGENQRSFDERAKKAMRNLEKCEQQLNTRRHQWRKRLNDLWGPEPPYKLQPEDAASWICGQLYYTWIGDLMFRAAREELSEEEMPGPTRMSRAYNSGLMLSRVLQQQRFQRHVWDAYIGVEVRHRRDRDSAGELRWVGYAQQKRTPRQIYAGVEWRVPPTHRLKEENRNASRSPFTNGVVEGEYLFNTSSGNATATCERVDDIVIHCPLPEKKRRQGGMPVTTQKRPKPMSVARALFSALGYHVYVLIPFRLLRDTCQLAVPVVLQYYIEYIETADPSWRDGLLLVLAFSLLTLVQSAAGSKLTQLGWRSGYTFQNALQGVLFEKCGTILRKALSHPEMSVGRIVNMVSSDMNSARSFPLMLPFLFGAPLQLIFALALLYRLVGWCAFAGFGVLILFMPLQGILMRRYYAVYGRLSRATDARLKVTNEFFSGVRIAKFMSWEPSFIRRIEERRREELAALRALQLLYVSISFLTNAIPAFVVAVVFLLYIEMGHELTPAIVFPAIALLGIMQTPFVMIPVALSGLVRFVVSMRRVTKFIECEDADDGMREMLLQHTANSQAIPEEIKDLMHTPMMASVAAEFTRATISTFVPQKLPPNAKELRAAQKKKKPDGAEPTSSSQYYELRPKDLLHGITLRIPKGKLTCVVGDTGSGKSTLIESLLGGHEVTSGFLRSVPNIAYVPQQAWIMNATLKENILFFSDMDEARFRRALRCTQLESDLKLLLNGVETEIGEKGVNLSGGQKARVSLARAVYATGRELYLLDDPLSALDAHVGEHVMHECILGELRSTTRMLVTHQLHQLRYADHIILLQEGGTVAFAGSYEDYGRFIAGREATPIVAAAAEAAAAAASSSVEGGEAVGELRAPKSEITGVNNGDEDNNDNDLSHNASTLLFYDDEDNEEQSQQQQQQNKNREKKKEDGSTEEKNMDGKLMTDEEKAVGAVSLLTYVKYLETCGGATLCGLVFLLFIVTEFLLVSPSLWLSFWSVKRFELEPKTYLLLYVAFVAASALCSPLRNASAYAVLRIGSWRLHSQLLRSVAVAPMSFFDTTPLGRVMNRFSKDMSTIDSNLQSSVIFFFQSTLSVISSIAVMAISQYFVLIAIIPCLLVYYRLMVFYNSANREMRRIANRSNSPVFSVLGEMLSGRWTIAAYDRTAAFVAKALRRIDTVYACSYMQTVCDCWLAVRIEILSNVVLTSVALVGVLLVMLRFGHVDVGLLALSLTMAVSINSQLKYVVNQAASVEADMNCVERVQHYTSNIEHEDLMEEIDEAIRALEKNDKKRRERKGDPITPADITHDDDDTSTATVSVPLLEESHASDASPELSYSPADNNNHNDDNGTRENVAAGSLEFRDVTMRYRAGLPHVLCGLTFTIPAGQKVGVIGRTGSGKSSLLLTLLRVVDIEDGQIVLSGRPIRSYSLRALRQLFSMIPQDPLLFNGKVRENLDPLNVCSDAQVREAIRLVGMEDRLAAETDPLQCPVEEGGANFSVGQRQLLCMARTLLRRGCSFILMDEATANVDPTLDKQIQHVVTHVFAGHTVITIAHRLHTLATYDVILMMEEGRVVEMGSPYDLVRSADTRFAQMVRSLGESAMQEFMASTQAPTR</sequence>
<feature type="transmembrane region" description="Helical" evidence="11">
    <location>
        <begin position="1014"/>
        <end position="1032"/>
    </location>
</feature>
<evidence type="ECO:0000256" key="5">
    <source>
        <dbReference type="ARBA" id="ARBA00022840"/>
    </source>
</evidence>
<dbReference type="Proteomes" id="UP000246078">
    <property type="component" value="Unassembled WGS sequence"/>
</dbReference>
<dbReference type="VEuPathDB" id="TriTrypDB:C4B63_44g132"/>
<feature type="transmembrane region" description="Helical" evidence="11">
    <location>
        <begin position="1205"/>
        <end position="1226"/>
    </location>
</feature>
<keyword evidence="7 11" id="KW-0472">Membrane</keyword>
<evidence type="ECO:0000256" key="6">
    <source>
        <dbReference type="ARBA" id="ARBA00022989"/>
    </source>
</evidence>
<evidence type="ECO:0000256" key="1">
    <source>
        <dbReference type="ARBA" id="ARBA00004141"/>
    </source>
</evidence>
<evidence type="ECO:0000256" key="10">
    <source>
        <dbReference type="SAM" id="MobiDB-lite"/>
    </source>
</evidence>
<feature type="transmembrane region" description="Helical" evidence="11">
    <location>
        <begin position="1087"/>
        <end position="1107"/>
    </location>
</feature>
<dbReference type="VEuPathDB" id="TriTrypDB:TCDM_04857"/>
<dbReference type="InterPro" id="IPR044726">
    <property type="entry name" value="ABCC_6TM_D2"/>
</dbReference>
<keyword evidence="3 11" id="KW-0812">Transmembrane</keyword>
<feature type="transmembrane region" description="Helical" evidence="11">
    <location>
        <begin position="1113"/>
        <end position="1133"/>
    </location>
</feature>
<dbReference type="PROSITE" id="PS50893">
    <property type="entry name" value="ABC_TRANSPORTER_2"/>
    <property type="match status" value="2"/>
</dbReference>
<evidence type="ECO:0000256" key="8">
    <source>
        <dbReference type="ARBA" id="ARBA00023180"/>
    </source>
</evidence>
<dbReference type="FunFam" id="1.20.1560.10:FF:000082">
    <property type="entry name" value="ABC transporter, multidrug resistance associated protein"/>
    <property type="match status" value="1"/>
</dbReference>
<dbReference type="SUPFAM" id="SSF90123">
    <property type="entry name" value="ABC transporter transmembrane region"/>
    <property type="match status" value="2"/>
</dbReference>
<dbReference type="SUPFAM" id="SSF52540">
    <property type="entry name" value="P-loop containing nucleoside triphosphate hydrolases"/>
    <property type="match status" value="2"/>
</dbReference>
<dbReference type="InterPro" id="IPR003439">
    <property type="entry name" value="ABC_transporter-like_ATP-bd"/>
</dbReference>
<feature type="compositionally biased region" description="Basic and acidic residues" evidence="10">
    <location>
        <begin position="930"/>
        <end position="951"/>
    </location>
</feature>
<gene>
    <name evidence="14" type="ORF">C3747_175g51</name>
</gene>
<dbReference type="InterPro" id="IPR036640">
    <property type="entry name" value="ABC1_TM_sf"/>
</dbReference>
<dbReference type="Pfam" id="PF00664">
    <property type="entry name" value="ABC_membrane"/>
    <property type="match status" value="2"/>
</dbReference>
<evidence type="ECO:0000256" key="3">
    <source>
        <dbReference type="ARBA" id="ARBA00022692"/>
    </source>
</evidence>
<comment type="subcellular location">
    <subcellularLocation>
        <location evidence="1">Membrane</location>
        <topology evidence="1">Multi-pass membrane protein</topology>
    </subcellularLocation>
</comment>
<protein>
    <submittedName>
        <fullName evidence="14">Putative multidrug resistance protein E</fullName>
    </submittedName>
</protein>
<dbReference type="CDD" id="cd03244">
    <property type="entry name" value="ABCC_MRP_domain2"/>
    <property type="match status" value="1"/>
</dbReference>
<organism evidence="14 15">
    <name type="scientific">Trypanosoma cruzi</name>
    <dbReference type="NCBI Taxonomy" id="5693"/>
    <lineage>
        <taxon>Eukaryota</taxon>
        <taxon>Discoba</taxon>
        <taxon>Euglenozoa</taxon>
        <taxon>Kinetoplastea</taxon>
        <taxon>Metakinetoplastina</taxon>
        <taxon>Trypanosomatida</taxon>
        <taxon>Trypanosomatidae</taxon>
        <taxon>Trypanosoma</taxon>
        <taxon>Schizotrypanum</taxon>
    </lineage>
</organism>
<feature type="domain" description="ABC transmembrane type-1" evidence="13">
    <location>
        <begin position="265"/>
        <end position="546"/>
    </location>
</feature>
<dbReference type="VEuPathDB" id="TriTrypDB:TcCLB.506559.100"/>
<dbReference type="CDD" id="cd03250">
    <property type="entry name" value="ABCC_MRP_domain1"/>
    <property type="match status" value="1"/>
</dbReference>
<dbReference type="VEuPathDB" id="TriTrypDB:TcCLB.508965.14"/>
<evidence type="ECO:0000256" key="2">
    <source>
        <dbReference type="ARBA" id="ARBA00022448"/>
    </source>
</evidence>
<comment type="caution">
    <text evidence="14">The sequence shown here is derived from an EMBL/GenBank/DDBJ whole genome shotgun (WGS) entry which is preliminary data.</text>
</comment>
<feature type="domain" description="ABC transmembrane type-1" evidence="13">
    <location>
        <begin position="981"/>
        <end position="1260"/>
    </location>
</feature>
<dbReference type="VEuPathDB" id="TriTrypDB:TcG_01450"/>
<dbReference type="InterPro" id="IPR003593">
    <property type="entry name" value="AAA+_ATPase"/>
</dbReference>
<dbReference type="VEuPathDB" id="TriTrypDB:TcCLB.507079.30"/>
<dbReference type="Gene3D" id="1.20.1560.10">
    <property type="entry name" value="ABC transporter type 1, transmembrane domain"/>
    <property type="match status" value="2"/>
</dbReference>
<dbReference type="PROSITE" id="PS50929">
    <property type="entry name" value="ABC_TM1F"/>
    <property type="match status" value="2"/>
</dbReference>
<dbReference type="FunFam" id="3.40.50.300:FF:000630">
    <property type="entry name" value="ATP-binding cassette (ABC) transporter, putative"/>
    <property type="match status" value="1"/>
</dbReference>
<feature type="domain" description="ABC transporter" evidence="12">
    <location>
        <begin position="621"/>
        <end position="856"/>
    </location>
</feature>
<evidence type="ECO:0000256" key="4">
    <source>
        <dbReference type="ARBA" id="ARBA00022741"/>
    </source>
</evidence>
<keyword evidence="4" id="KW-0547">Nucleotide-binding</keyword>
<dbReference type="InterPro" id="IPR050173">
    <property type="entry name" value="ABC_transporter_C-like"/>
</dbReference>
<dbReference type="FunFam" id="3.40.50.300:FF:000997">
    <property type="entry name" value="Multidrug resistance-associated protein 1"/>
    <property type="match status" value="1"/>
</dbReference>
<dbReference type="VEuPathDB" id="TriTrypDB:TcCLB.457101.30"/>
<dbReference type="GO" id="GO:0005524">
    <property type="term" value="F:ATP binding"/>
    <property type="evidence" value="ECO:0007669"/>
    <property type="project" value="UniProtKB-KW"/>
</dbReference>
<feature type="transmembrane region" description="Helical" evidence="11">
    <location>
        <begin position="978"/>
        <end position="1002"/>
    </location>
</feature>
<evidence type="ECO:0000259" key="12">
    <source>
        <dbReference type="PROSITE" id="PS50893"/>
    </source>
</evidence>
<dbReference type="InterPro" id="IPR044746">
    <property type="entry name" value="ABCC_6TM_D1"/>
</dbReference>
<evidence type="ECO:0000256" key="7">
    <source>
        <dbReference type="ARBA" id="ARBA00023136"/>
    </source>
</evidence>
<keyword evidence="2" id="KW-0813">Transport</keyword>
<dbReference type="VEuPathDB" id="TriTrypDB:Tc_MARK_1635"/>
<dbReference type="PANTHER" id="PTHR24223:SF273">
    <property type="entry name" value="MULTIDRUG RESISTANCE PROTEIN E"/>
    <property type="match status" value="1"/>
</dbReference>
<dbReference type="Gene3D" id="3.40.50.300">
    <property type="entry name" value="P-loop containing nucleotide triphosphate hydrolases"/>
    <property type="match status" value="2"/>
</dbReference>
<dbReference type="InterPro" id="IPR017871">
    <property type="entry name" value="ABC_transporter-like_CS"/>
</dbReference>
<dbReference type="GO" id="GO:0016020">
    <property type="term" value="C:membrane"/>
    <property type="evidence" value="ECO:0007669"/>
    <property type="project" value="UniProtKB-SubCell"/>
</dbReference>
<feature type="compositionally biased region" description="Basic and acidic residues" evidence="10">
    <location>
        <begin position="1295"/>
        <end position="1304"/>
    </location>
</feature>
<evidence type="ECO:0000256" key="11">
    <source>
        <dbReference type="SAM" id="Phobius"/>
    </source>
</evidence>
<keyword evidence="6 11" id="KW-1133">Transmembrane helix</keyword>
<feature type="region of interest" description="Disordered" evidence="10">
    <location>
        <begin position="869"/>
        <end position="905"/>
    </location>
</feature>
<feature type="transmembrane region" description="Helical" evidence="11">
    <location>
        <begin position="401"/>
        <end position="423"/>
    </location>
</feature>
<dbReference type="VEuPathDB" id="TriTrypDB:Tc_MARK_2767"/>
<dbReference type="Pfam" id="PF00005">
    <property type="entry name" value="ABC_tran"/>
    <property type="match status" value="2"/>
</dbReference>
<dbReference type="InterPro" id="IPR011527">
    <property type="entry name" value="ABC1_TM_dom"/>
</dbReference>
<proteinExistence type="predicted"/>
<dbReference type="FunFam" id="1.20.1560.10:FF:000010">
    <property type="entry name" value="Multidrug resistance-associated ABC transporter"/>
    <property type="match status" value="1"/>
</dbReference>
<dbReference type="PANTHER" id="PTHR24223">
    <property type="entry name" value="ATP-BINDING CASSETTE SUB-FAMILY C"/>
    <property type="match status" value="1"/>
</dbReference>
<dbReference type="VEuPathDB" id="TriTrypDB:BCY84_21677"/>
<dbReference type="VEuPathDB" id="TriTrypDB:ECC02_009784"/>
<dbReference type="CDD" id="cd18579">
    <property type="entry name" value="ABC_6TM_ABCC_D1"/>
    <property type="match status" value="1"/>
</dbReference>
<keyword evidence="9" id="KW-0175">Coiled coil</keyword>
<dbReference type="PROSITE" id="PS00211">
    <property type="entry name" value="ABC_TRANSPORTER_1"/>
    <property type="match status" value="2"/>
</dbReference>
<dbReference type="VEuPathDB" id="TriTrypDB:TcYC6_0106570"/>
<feature type="region of interest" description="Disordered" evidence="10">
    <location>
        <begin position="1295"/>
        <end position="1320"/>
    </location>
</feature>
<evidence type="ECO:0000259" key="13">
    <source>
        <dbReference type="PROSITE" id="PS50929"/>
    </source>
</evidence>
<feature type="transmembrane region" description="Helical" evidence="11">
    <location>
        <begin position="521"/>
        <end position="549"/>
    </location>
</feature>
<name>A0A2V2W4I6_TRYCR</name>
<reference evidence="14 15" key="1">
    <citation type="journal article" date="2018" name="Microb. Genom.">
        <title>Expanding an expanded genome: long-read sequencing of Trypanosoma cruzi.</title>
        <authorList>
            <person name="Berna L."/>
            <person name="Rodriguez M."/>
            <person name="Chiribao M.L."/>
            <person name="Parodi-Talice A."/>
            <person name="Pita S."/>
            <person name="Rijo G."/>
            <person name="Alvarez-Valin F."/>
            <person name="Robello C."/>
        </authorList>
    </citation>
    <scope>NUCLEOTIDE SEQUENCE [LARGE SCALE GENOMIC DNA]</scope>
    <source>
        <strain evidence="14 15">TCC</strain>
    </source>
</reference>
<dbReference type="EMBL" id="PRFC01000175">
    <property type="protein sequence ID" value="PWV03562.1"/>
    <property type="molecule type" value="Genomic_DNA"/>
</dbReference>
<dbReference type="GO" id="GO:0140359">
    <property type="term" value="F:ABC-type transporter activity"/>
    <property type="evidence" value="ECO:0007669"/>
    <property type="project" value="InterPro"/>
</dbReference>
<keyword evidence="5" id="KW-0067">ATP-binding</keyword>
<dbReference type="VEuPathDB" id="TriTrypDB:ECC02_005685"/>
<feature type="transmembrane region" description="Helical" evidence="11">
    <location>
        <begin position="376"/>
        <end position="395"/>
    </location>
</feature>
<dbReference type="VEuPathDB" id="TriTrypDB:TcCLB.511537.8"/>
<dbReference type="CDD" id="cd18580">
    <property type="entry name" value="ABC_6TM_ABCC_D2"/>
    <property type="match status" value="1"/>
</dbReference>
<accession>A0A2V2W4I6</accession>
<feature type="transmembrane region" description="Helical" evidence="11">
    <location>
        <begin position="481"/>
        <end position="509"/>
    </location>
</feature>
<evidence type="ECO:0000256" key="9">
    <source>
        <dbReference type="SAM" id="Coils"/>
    </source>
</evidence>
<keyword evidence="8" id="KW-0325">Glycoprotein</keyword>
<feature type="region of interest" description="Disordered" evidence="10">
    <location>
        <begin position="917"/>
        <end position="951"/>
    </location>
</feature>
<dbReference type="SMART" id="SM00382">
    <property type="entry name" value="AAA"/>
    <property type="match status" value="2"/>
</dbReference>
<dbReference type="VEuPathDB" id="TriTrypDB:TcBrA4_0033440"/>
<evidence type="ECO:0000313" key="15">
    <source>
        <dbReference type="Proteomes" id="UP000246078"/>
    </source>
</evidence>
<feature type="region of interest" description="Disordered" evidence="10">
    <location>
        <begin position="621"/>
        <end position="640"/>
    </location>
</feature>
<dbReference type="VEuPathDB" id="TriTrypDB:C3747_175g51"/>
<feature type="coiled-coil region" evidence="9">
    <location>
        <begin position="24"/>
        <end position="51"/>
    </location>
</feature>
<feature type="region of interest" description="Disordered" evidence="10">
    <location>
        <begin position="1332"/>
        <end position="1358"/>
    </location>
</feature>
<dbReference type="VEuPathDB" id="TriTrypDB:TcCL_ESM04252"/>
<dbReference type="VEuPathDB" id="TriTrypDB:TCSYLVIO_002926"/>